<sequence>MGAGDLGVIHLFDGVYTHGDYDQLLPQYQRTNSYFPTWTYAEGYYIGANYCAWEWKRWAENDSWGKPRVVYLTGDQKTSRNYNYRVLPYKPAPGISCFAYDPPL</sequence>
<protein>
    <submittedName>
        <fullName evidence="1">Uncharacterized protein</fullName>
    </submittedName>
</protein>
<evidence type="ECO:0000313" key="1">
    <source>
        <dbReference type="EMBL" id="MDR7275670.1"/>
    </source>
</evidence>
<comment type="caution">
    <text evidence="1">The sequence shown here is derived from an EMBL/GenBank/DDBJ whole genome shotgun (WGS) entry which is preliminary data.</text>
</comment>
<dbReference type="Proteomes" id="UP001183643">
    <property type="component" value="Unassembled WGS sequence"/>
</dbReference>
<evidence type="ECO:0000313" key="2">
    <source>
        <dbReference type="Proteomes" id="UP001183643"/>
    </source>
</evidence>
<proteinExistence type="predicted"/>
<gene>
    <name evidence="1" type="ORF">J2S41_002448</name>
</gene>
<dbReference type="AlphaFoldDB" id="A0AAE4CBJ6"/>
<name>A0AAE4CBJ6_9ACTN</name>
<dbReference type="EMBL" id="JAVDYB010000001">
    <property type="protein sequence ID" value="MDR7275670.1"/>
    <property type="molecule type" value="Genomic_DNA"/>
</dbReference>
<accession>A0AAE4CBJ6</accession>
<organism evidence="1 2">
    <name type="scientific">Catenuloplanes atrovinosus</name>
    <dbReference type="NCBI Taxonomy" id="137266"/>
    <lineage>
        <taxon>Bacteria</taxon>
        <taxon>Bacillati</taxon>
        <taxon>Actinomycetota</taxon>
        <taxon>Actinomycetes</taxon>
        <taxon>Micromonosporales</taxon>
        <taxon>Micromonosporaceae</taxon>
        <taxon>Catenuloplanes</taxon>
    </lineage>
</organism>
<dbReference type="RefSeq" id="WP_310366922.1">
    <property type="nucleotide sequence ID" value="NZ_JAVDYB010000001.1"/>
</dbReference>
<keyword evidence="2" id="KW-1185">Reference proteome</keyword>
<reference evidence="1" key="1">
    <citation type="submission" date="2023-07" db="EMBL/GenBank/DDBJ databases">
        <title>Sequencing the genomes of 1000 actinobacteria strains.</title>
        <authorList>
            <person name="Klenk H.-P."/>
        </authorList>
    </citation>
    <scope>NUCLEOTIDE SEQUENCE</scope>
    <source>
        <strain evidence="1">DSM 44707</strain>
    </source>
</reference>